<feature type="transmembrane region" description="Helical" evidence="1">
    <location>
        <begin position="38"/>
        <end position="56"/>
    </location>
</feature>
<feature type="transmembrane region" description="Helical" evidence="1">
    <location>
        <begin position="143"/>
        <end position="162"/>
    </location>
</feature>
<dbReference type="GO" id="GO:0043709">
    <property type="term" value="P:cell adhesion involved in single-species biofilm formation"/>
    <property type="evidence" value="ECO:0007669"/>
    <property type="project" value="TreeGrafter"/>
</dbReference>
<keyword evidence="1" id="KW-0812">Transmembrane</keyword>
<dbReference type="InterPro" id="IPR043128">
    <property type="entry name" value="Rev_trsase/Diguanyl_cyclase"/>
</dbReference>
<dbReference type="NCBIfam" id="TIGR00254">
    <property type="entry name" value="GGDEF"/>
    <property type="match status" value="1"/>
</dbReference>
<dbReference type="OrthoDB" id="23692at2"/>
<dbReference type="SUPFAM" id="SSF55073">
    <property type="entry name" value="Nucleotide cyclase"/>
    <property type="match status" value="1"/>
</dbReference>
<gene>
    <name evidence="3" type="ORF">GOOTI_256_00120</name>
</gene>
<dbReference type="STRING" id="1108044.GOOTI_256_00120"/>
<evidence type="ECO:0000256" key="1">
    <source>
        <dbReference type="SAM" id="Phobius"/>
    </source>
</evidence>
<dbReference type="PANTHER" id="PTHR45138:SF9">
    <property type="entry name" value="DIGUANYLATE CYCLASE DGCM-RELATED"/>
    <property type="match status" value="1"/>
</dbReference>
<keyword evidence="4" id="KW-1185">Reference proteome</keyword>
<dbReference type="Pfam" id="PF00990">
    <property type="entry name" value="GGDEF"/>
    <property type="match status" value="1"/>
</dbReference>
<dbReference type="Proteomes" id="UP000005038">
    <property type="component" value="Unassembled WGS sequence"/>
</dbReference>
<evidence type="ECO:0000313" key="3">
    <source>
        <dbReference type="EMBL" id="GAB37044.1"/>
    </source>
</evidence>
<name>H5TU86_GORO1</name>
<proteinExistence type="predicted"/>
<dbReference type="InterPro" id="IPR000160">
    <property type="entry name" value="GGDEF_dom"/>
</dbReference>
<feature type="transmembrane region" description="Helical" evidence="1">
    <location>
        <begin position="93"/>
        <end position="111"/>
    </location>
</feature>
<dbReference type="PROSITE" id="PS50887">
    <property type="entry name" value="GGDEF"/>
    <property type="match status" value="1"/>
</dbReference>
<dbReference type="GO" id="GO:1902201">
    <property type="term" value="P:negative regulation of bacterial-type flagellum-dependent cell motility"/>
    <property type="evidence" value="ECO:0007669"/>
    <property type="project" value="TreeGrafter"/>
</dbReference>
<dbReference type="InterPro" id="IPR050469">
    <property type="entry name" value="Diguanylate_Cyclase"/>
</dbReference>
<feature type="transmembrane region" description="Helical" evidence="1">
    <location>
        <begin position="62"/>
        <end position="86"/>
    </location>
</feature>
<dbReference type="InterPro" id="IPR029787">
    <property type="entry name" value="Nucleotide_cyclase"/>
</dbReference>
<dbReference type="EMBL" id="BAFB01000256">
    <property type="protein sequence ID" value="GAB37044.1"/>
    <property type="molecule type" value="Genomic_DNA"/>
</dbReference>
<keyword evidence="1" id="KW-0472">Membrane</keyword>
<protein>
    <recommendedName>
        <fullName evidence="2">GGDEF domain-containing protein</fullName>
    </recommendedName>
</protein>
<evidence type="ECO:0000259" key="2">
    <source>
        <dbReference type="PROSITE" id="PS50887"/>
    </source>
</evidence>
<dbReference type="GO" id="GO:0005886">
    <property type="term" value="C:plasma membrane"/>
    <property type="evidence" value="ECO:0007669"/>
    <property type="project" value="TreeGrafter"/>
</dbReference>
<dbReference type="Gene3D" id="3.30.70.270">
    <property type="match status" value="1"/>
</dbReference>
<feature type="transmembrane region" description="Helical" evidence="1">
    <location>
        <begin position="117"/>
        <end position="136"/>
    </location>
</feature>
<accession>H5TU86</accession>
<organism evidence="3 4">
    <name type="scientific">Gordonia otitidis (strain DSM 44809 / CCUG 52243 / JCM 12355 / NBRC 100426 / IFM 10032)</name>
    <dbReference type="NCBI Taxonomy" id="1108044"/>
    <lineage>
        <taxon>Bacteria</taxon>
        <taxon>Bacillati</taxon>
        <taxon>Actinomycetota</taxon>
        <taxon>Actinomycetes</taxon>
        <taxon>Mycobacteriales</taxon>
        <taxon>Gordoniaceae</taxon>
        <taxon>Gordonia</taxon>
    </lineage>
</organism>
<dbReference type="SMART" id="SM00267">
    <property type="entry name" value="GGDEF"/>
    <property type="match status" value="1"/>
</dbReference>
<dbReference type="CDD" id="cd01949">
    <property type="entry name" value="GGDEF"/>
    <property type="match status" value="1"/>
</dbReference>
<dbReference type="GO" id="GO:0052621">
    <property type="term" value="F:diguanylate cyclase activity"/>
    <property type="evidence" value="ECO:0007669"/>
    <property type="project" value="TreeGrafter"/>
</dbReference>
<feature type="domain" description="GGDEF" evidence="2">
    <location>
        <begin position="230"/>
        <end position="362"/>
    </location>
</feature>
<sequence>MSRQRPGFAVSTWFRDRQSLQRRVPVFEQLGGRTLKRLVLTLGTALLGFAAGAAATSSNSDFAPYVTQVLVLTTLVTASLVVRWWVLPLPSRLESLTVLLFSDAVIAVACLGHHDHLLGVAGVTIFSIMSVFAMFFCTSRAHVLHSVFASAVTVLLIVLVAIDRGQDMLLVALSKGIAPFALVLVILPTVHYFLWVLGTNASDAGTDALTRMANRRGLERYLAGLDDSRTVMSVIIIDIDGFKAINDTHGHHIGDLVLVRVGGRITQAGHRLAGIRNLVAARTGGEEFAVILDDELRTARSLAERIRVGVAADTSPSVTVSIGISAASGGGTKDVDRLFEAADAAMYAAKRQGGNRVVVADLGDDRPLARHAHRTPSRLSRLG</sequence>
<comment type="caution">
    <text evidence="3">The sequence shown here is derived from an EMBL/GenBank/DDBJ whole genome shotgun (WGS) entry which is preliminary data.</text>
</comment>
<dbReference type="PANTHER" id="PTHR45138">
    <property type="entry name" value="REGULATORY COMPONENTS OF SENSORY TRANSDUCTION SYSTEM"/>
    <property type="match status" value="1"/>
</dbReference>
<keyword evidence="1" id="KW-1133">Transmembrane helix</keyword>
<reference evidence="3" key="1">
    <citation type="submission" date="2012-02" db="EMBL/GenBank/DDBJ databases">
        <title>Whole genome shotgun sequence of Gordonia otitidis NBRC 100426.</title>
        <authorList>
            <person name="Yoshida I."/>
            <person name="Hosoyama A."/>
            <person name="Tsuchikane K."/>
            <person name="Katsumata H."/>
            <person name="Yamazaki S."/>
            <person name="Fujita N."/>
        </authorList>
    </citation>
    <scope>NUCLEOTIDE SEQUENCE [LARGE SCALE GENOMIC DNA]</scope>
    <source>
        <strain evidence="3">NBRC 100426</strain>
    </source>
</reference>
<evidence type="ECO:0000313" key="4">
    <source>
        <dbReference type="Proteomes" id="UP000005038"/>
    </source>
</evidence>
<dbReference type="AlphaFoldDB" id="H5TU86"/>